<evidence type="ECO:0000313" key="4">
    <source>
        <dbReference type="Proteomes" id="UP000539313"/>
    </source>
</evidence>
<keyword evidence="4" id="KW-1185">Reference proteome</keyword>
<name>A0A7W3R8Q5_9ACTN</name>
<comment type="caution">
    <text evidence="3">The sequence shown here is derived from an EMBL/GenBank/DDBJ whole genome shotgun (WGS) entry which is preliminary data.</text>
</comment>
<feature type="region of interest" description="Disordered" evidence="1">
    <location>
        <begin position="96"/>
        <end position="156"/>
    </location>
</feature>
<feature type="transmembrane region" description="Helical" evidence="2">
    <location>
        <begin position="68"/>
        <end position="89"/>
    </location>
</feature>
<dbReference type="EMBL" id="JACJII010000001">
    <property type="protein sequence ID" value="MBA9004573.1"/>
    <property type="molecule type" value="Genomic_DNA"/>
</dbReference>
<evidence type="ECO:0000256" key="1">
    <source>
        <dbReference type="SAM" id="MobiDB-lite"/>
    </source>
</evidence>
<keyword evidence="2" id="KW-0812">Transmembrane</keyword>
<evidence type="ECO:0000256" key="2">
    <source>
        <dbReference type="SAM" id="Phobius"/>
    </source>
</evidence>
<evidence type="ECO:0000313" key="3">
    <source>
        <dbReference type="EMBL" id="MBA9004573.1"/>
    </source>
</evidence>
<feature type="compositionally biased region" description="Basic and acidic residues" evidence="1">
    <location>
        <begin position="7"/>
        <end position="29"/>
    </location>
</feature>
<keyword evidence="2" id="KW-1133">Transmembrane helix</keyword>
<dbReference type="RefSeq" id="WP_119731214.1">
    <property type="nucleotide sequence ID" value="NZ_JACJII010000001.1"/>
</dbReference>
<dbReference type="Proteomes" id="UP000539313">
    <property type="component" value="Unassembled WGS sequence"/>
</dbReference>
<feature type="region of interest" description="Disordered" evidence="1">
    <location>
        <begin position="1"/>
        <end position="29"/>
    </location>
</feature>
<gene>
    <name evidence="3" type="ORF">HNR21_003455</name>
</gene>
<dbReference type="AlphaFoldDB" id="A0A7W3R8Q5"/>
<accession>A0A7W3R8Q5</accession>
<protein>
    <submittedName>
        <fullName evidence="3">Uncharacterized protein</fullName>
    </submittedName>
</protein>
<feature type="compositionally biased region" description="Low complexity" evidence="1">
    <location>
        <begin position="107"/>
        <end position="121"/>
    </location>
</feature>
<keyword evidence="2" id="KW-0472">Membrane</keyword>
<sequence length="275" mass="28994">MRGRRERHTEESLARLRDRLHAEADRHRPDTARIWARVEAAMNEQTAAPDPIPAWEPRPWRRRGDLRAAAAALATAAVMGVTSLAVVVLNGDAGPGPVVPPPPRTGAPLPSSTATVSPSPSEDGEADSDTVGGVRPPARNEPGPGEGGQGGAPVSVTAAQDGALPYWGRNTLTLTVHRPLTALNVTIRVARSRRTFPAGSWNSMPGSHVRSDTDLTDDAIVHRLTLLPGRTLPSGRYLVAVQYQPGGPHDPARDTFAVTAHAAGGSASPTIRGHF</sequence>
<proteinExistence type="predicted"/>
<reference evidence="3 4" key="1">
    <citation type="submission" date="2020-08" db="EMBL/GenBank/DDBJ databases">
        <title>Sequencing the genomes of 1000 actinobacteria strains.</title>
        <authorList>
            <person name="Klenk H.-P."/>
        </authorList>
    </citation>
    <scope>NUCLEOTIDE SEQUENCE [LARGE SCALE GENOMIC DNA]</scope>
    <source>
        <strain evidence="3 4">DSM 45823</strain>
    </source>
</reference>
<organism evidence="3 4">
    <name type="scientific">Thermomonospora cellulosilytica</name>
    <dbReference type="NCBI Taxonomy" id="1411118"/>
    <lineage>
        <taxon>Bacteria</taxon>
        <taxon>Bacillati</taxon>
        <taxon>Actinomycetota</taxon>
        <taxon>Actinomycetes</taxon>
        <taxon>Streptosporangiales</taxon>
        <taxon>Thermomonosporaceae</taxon>
        <taxon>Thermomonospora</taxon>
    </lineage>
</organism>